<dbReference type="GO" id="GO:0042953">
    <property type="term" value="P:lipoprotein transport"/>
    <property type="evidence" value="ECO:0007669"/>
    <property type="project" value="InterPro"/>
</dbReference>
<accession>Q1K130</accession>
<dbReference type="OrthoDB" id="9808461at2"/>
<evidence type="ECO:0000256" key="7">
    <source>
        <dbReference type="ARBA" id="ARBA00023136"/>
    </source>
</evidence>
<dbReference type="PANTHER" id="PTHR30489">
    <property type="entry name" value="LIPOPROTEIN-RELEASING SYSTEM TRANSMEMBRANE PROTEIN LOLE"/>
    <property type="match status" value="1"/>
</dbReference>
<comment type="similarity">
    <text evidence="2">Belongs to the ABC-4 integral membrane protein family. LolC/E subfamily.</text>
</comment>
<dbReference type="Pfam" id="PF12704">
    <property type="entry name" value="MacB_PCD"/>
    <property type="match status" value="1"/>
</dbReference>
<evidence type="ECO:0000313" key="11">
    <source>
        <dbReference type="EMBL" id="EAT16178.1"/>
    </source>
</evidence>
<feature type="transmembrane region" description="Helical" evidence="8">
    <location>
        <begin position="20"/>
        <end position="46"/>
    </location>
</feature>
<evidence type="ECO:0000256" key="3">
    <source>
        <dbReference type="ARBA" id="ARBA00022448"/>
    </source>
</evidence>
<dbReference type="InterPro" id="IPR051447">
    <property type="entry name" value="Lipoprotein-release_system"/>
</dbReference>
<dbReference type="EMBL" id="AAEW02000006">
    <property type="protein sequence ID" value="EAT16178.1"/>
    <property type="molecule type" value="Genomic_DNA"/>
</dbReference>
<evidence type="ECO:0000259" key="10">
    <source>
        <dbReference type="Pfam" id="PF12704"/>
    </source>
</evidence>
<evidence type="ECO:0008006" key="13">
    <source>
        <dbReference type="Google" id="ProtNLM"/>
    </source>
</evidence>
<name>Q1K130_DESA6</name>
<keyword evidence="4" id="KW-1003">Cell membrane</keyword>
<gene>
    <name evidence="11" type="ORF">Dace_1642</name>
</gene>
<feature type="transmembrane region" description="Helical" evidence="8">
    <location>
        <begin position="319"/>
        <end position="346"/>
    </location>
</feature>
<feature type="domain" description="MacB-like periplasmic core" evidence="10">
    <location>
        <begin position="25"/>
        <end position="246"/>
    </location>
</feature>
<dbReference type="Pfam" id="PF02687">
    <property type="entry name" value="FtsX"/>
    <property type="match status" value="1"/>
</dbReference>
<comment type="caution">
    <text evidence="11">The sequence shown here is derived from an EMBL/GenBank/DDBJ whole genome shotgun (WGS) entry which is preliminary data.</text>
</comment>
<comment type="subcellular location">
    <subcellularLocation>
        <location evidence="1">Cell membrane</location>
        <topology evidence="1">Multi-pass membrane protein</topology>
    </subcellularLocation>
</comment>
<keyword evidence="7 8" id="KW-0472">Membrane</keyword>
<dbReference type="InterPro" id="IPR011925">
    <property type="entry name" value="LolCE_TM"/>
</dbReference>
<evidence type="ECO:0000256" key="6">
    <source>
        <dbReference type="ARBA" id="ARBA00022989"/>
    </source>
</evidence>
<keyword evidence="3" id="KW-0813">Transport</keyword>
<dbReference type="GO" id="GO:0098797">
    <property type="term" value="C:plasma membrane protein complex"/>
    <property type="evidence" value="ECO:0007669"/>
    <property type="project" value="TreeGrafter"/>
</dbReference>
<protein>
    <recommendedName>
        <fullName evidence="13">Lipoprotein releasing system, transmembrane protein, LolC/E family</fullName>
    </recommendedName>
</protein>
<dbReference type="InterPro" id="IPR003838">
    <property type="entry name" value="ABC3_permease_C"/>
</dbReference>
<evidence type="ECO:0000313" key="12">
    <source>
        <dbReference type="Proteomes" id="UP000005695"/>
    </source>
</evidence>
<evidence type="ECO:0000256" key="4">
    <source>
        <dbReference type="ARBA" id="ARBA00022475"/>
    </source>
</evidence>
<evidence type="ECO:0000256" key="8">
    <source>
        <dbReference type="SAM" id="Phobius"/>
    </source>
</evidence>
<reference evidence="11" key="2">
    <citation type="submission" date="2006-05" db="EMBL/GenBank/DDBJ databases">
        <title>Sequencing of the draft genome and assembly of Desulfuromonas acetoxidans DSM 684.</title>
        <authorList>
            <consortium name="US DOE Joint Genome Institute (JGI-PGF)"/>
            <person name="Copeland A."/>
            <person name="Lucas S."/>
            <person name="Lapidus A."/>
            <person name="Barry K."/>
            <person name="Detter J.C."/>
            <person name="Glavina del Rio T."/>
            <person name="Hammon N."/>
            <person name="Israni S."/>
            <person name="Dalin E."/>
            <person name="Tice H."/>
            <person name="Bruce D."/>
            <person name="Pitluck S."/>
            <person name="Richardson P."/>
        </authorList>
    </citation>
    <scope>NUCLEOTIDE SEQUENCE [LARGE SCALE GENOMIC DNA]</scope>
    <source>
        <strain evidence="11">DSM 684</strain>
    </source>
</reference>
<proteinExistence type="inferred from homology"/>
<feature type="transmembrane region" description="Helical" evidence="8">
    <location>
        <begin position="383"/>
        <end position="403"/>
    </location>
</feature>
<dbReference type="Proteomes" id="UP000005695">
    <property type="component" value="Unassembled WGS sequence"/>
</dbReference>
<feature type="domain" description="ABC3 transporter permease C-terminal" evidence="9">
    <location>
        <begin position="277"/>
        <end position="410"/>
    </location>
</feature>
<organism evidence="11 12">
    <name type="scientific">Desulfuromonas acetoxidans (strain DSM 684 / 11070)</name>
    <dbReference type="NCBI Taxonomy" id="281689"/>
    <lineage>
        <taxon>Bacteria</taxon>
        <taxon>Pseudomonadati</taxon>
        <taxon>Thermodesulfobacteriota</taxon>
        <taxon>Desulfuromonadia</taxon>
        <taxon>Desulfuromonadales</taxon>
        <taxon>Desulfuromonadaceae</taxon>
        <taxon>Desulfuromonas</taxon>
    </lineage>
</organism>
<evidence type="ECO:0000256" key="5">
    <source>
        <dbReference type="ARBA" id="ARBA00022692"/>
    </source>
</evidence>
<evidence type="ECO:0000259" key="9">
    <source>
        <dbReference type="Pfam" id="PF02687"/>
    </source>
</evidence>
<dbReference type="InterPro" id="IPR025857">
    <property type="entry name" value="MacB_PCD"/>
</dbReference>
<keyword evidence="12" id="KW-1185">Reference proteome</keyword>
<dbReference type="AlphaFoldDB" id="Q1K130"/>
<evidence type="ECO:0000256" key="1">
    <source>
        <dbReference type="ARBA" id="ARBA00004651"/>
    </source>
</evidence>
<keyword evidence="5 8" id="KW-0812">Transmembrane</keyword>
<sequence>MGYEWFISLRYLRARRKQTFISVISFISVTGVTLGVAALILVLAIMTGFHDGVRQQILGNVPHVTVQSQGGTVSDWPQLVATIQSTSSSVVSAEPYVVKEAMLLAHGNVAAANLKGVSSDNRVLSQEFFTEDNQPINSVLFNATRTQPGIVIAADTAALLGVSLGDRINVIPPDFTLTPFGLIPKIKPFDVVGIARTRGGFLDTYYAYISLEQAQHFIGEVDKVSGIEVEVARFDDAQPLAEALRADLGYPYSIRSWQEMFGSFLAALKLEKLGLFIVLGIIVLVAAFNIATTLIMVVMEKHKDIAILRSMGATSRSILKIFVFEGLLIGTSGTALGTGLGLTLALNADAMISWLERKLHVTIFDKTVYGMDHFPSQVESADVIAVVVVAMAICLVATVYPALRAARLDPAESLRYE</sequence>
<dbReference type="NCBIfam" id="TIGR02212">
    <property type="entry name" value="lolCE"/>
    <property type="match status" value="1"/>
</dbReference>
<feature type="transmembrane region" description="Helical" evidence="8">
    <location>
        <begin position="273"/>
        <end position="298"/>
    </location>
</feature>
<keyword evidence="6 8" id="KW-1133">Transmembrane helix</keyword>
<evidence type="ECO:0000256" key="2">
    <source>
        <dbReference type="ARBA" id="ARBA00005236"/>
    </source>
</evidence>
<reference evidence="11" key="1">
    <citation type="submission" date="2006-05" db="EMBL/GenBank/DDBJ databases">
        <title>Annotation of the draft genome assembly of Desulfuromonas acetoxidans DSM 684.</title>
        <authorList>
            <consortium name="US DOE Joint Genome Institute (JGI-ORNL)"/>
            <person name="Larimer F."/>
            <person name="Land M."/>
            <person name="Hauser L."/>
        </authorList>
    </citation>
    <scope>NUCLEOTIDE SEQUENCE [LARGE SCALE GENOMIC DNA]</scope>
    <source>
        <strain evidence="11">DSM 684</strain>
    </source>
</reference>
<dbReference type="RefSeq" id="WP_005999364.1">
    <property type="nucleotide sequence ID" value="NZ_AAEW02000006.1"/>
</dbReference>
<dbReference type="GO" id="GO:0044874">
    <property type="term" value="P:lipoprotein localization to outer membrane"/>
    <property type="evidence" value="ECO:0007669"/>
    <property type="project" value="TreeGrafter"/>
</dbReference>
<dbReference type="PANTHER" id="PTHR30489:SF0">
    <property type="entry name" value="LIPOPROTEIN-RELEASING SYSTEM TRANSMEMBRANE PROTEIN LOLE"/>
    <property type="match status" value="1"/>
</dbReference>